<dbReference type="SMART" id="SM00240">
    <property type="entry name" value="FHA"/>
    <property type="match status" value="1"/>
</dbReference>
<dbReference type="Pfam" id="PF00498">
    <property type="entry name" value="FHA"/>
    <property type="match status" value="1"/>
</dbReference>
<feature type="domain" description="FHA" evidence="1">
    <location>
        <begin position="35"/>
        <end position="84"/>
    </location>
</feature>
<dbReference type="EMBL" id="JAMXLR010000026">
    <property type="protein sequence ID" value="MCO6043731.1"/>
    <property type="molecule type" value="Genomic_DNA"/>
</dbReference>
<gene>
    <name evidence="2" type="ORF">NG895_07410</name>
</gene>
<proteinExistence type="predicted"/>
<evidence type="ECO:0000259" key="1">
    <source>
        <dbReference type="PROSITE" id="PS50006"/>
    </source>
</evidence>
<evidence type="ECO:0000313" key="2">
    <source>
        <dbReference type="EMBL" id="MCO6043731.1"/>
    </source>
</evidence>
<dbReference type="PROSITE" id="PS50006">
    <property type="entry name" value="FHA_DOMAIN"/>
    <property type="match status" value="1"/>
</dbReference>
<organism evidence="2 3">
    <name type="scientific">Aeoliella straminimaris</name>
    <dbReference type="NCBI Taxonomy" id="2954799"/>
    <lineage>
        <taxon>Bacteria</taxon>
        <taxon>Pseudomonadati</taxon>
        <taxon>Planctomycetota</taxon>
        <taxon>Planctomycetia</taxon>
        <taxon>Pirellulales</taxon>
        <taxon>Lacipirellulaceae</taxon>
        <taxon>Aeoliella</taxon>
    </lineage>
</organism>
<dbReference type="InterPro" id="IPR008984">
    <property type="entry name" value="SMAD_FHA_dom_sf"/>
</dbReference>
<dbReference type="SUPFAM" id="SSF49879">
    <property type="entry name" value="SMAD/FHA domain"/>
    <property type="match status" value="1"/>
</dbReference>
<accession>A0A9X2FDA6</accession>
<evidence type="ECO:0000313" key="3">
    <source>
        <dbReference type="Proteomes" id="UP001155241"/>
    </source>
</evidence>
<dbReference type="CDD" id="cd00060">
    <property type="entry name" value="FHA"/>
    <property type="match status" value="1"/>
</dbReference>
<name>A0A9X2FDA6_9BACT</name>
<dbReference type="AlphaFoldDB" id="A0A9X2FDA6"/>
<dbReference type="InterPro" id="IPR000253">
    <property type="entry name" value="FHA_dom"/>
</dbReference>
<reference evidence="2" key="1">
    <citation type="submission" date="2022-06" db="EMBL/GenBank/DDBJ databases">
        <title>Aeoliella straminimaris, a novel planctomycete from sediments.</title>
        <authorList>
            <person name="Vitorino I.R."/>
            <person name="Lage O.M."/>
        </authorList>
    </citation>
    <scope>NUCLEOTIDE SEQUENCE</scope>
    <source>
        <strain evidence="2">ICT_H6.2</strain>
    </source>
</reference>
<protein>
    <submittedName>
        <fullName evidence="2">FHA domain-containing protein</fullName>
    </submittedName>
</protein>
<keyword evidence="3" id="KW-1185">Reference proteome</keyword>
<dbReference type="Proteomes" id="UP001155241">
    <property type="component" value="Unassembled WGS sequence"/>
</dbReference>
<dbReference type="RefSeq" id="WP_252851836.1">
    <property type="nucleotide sequence ID" value="NZ_JAMXLR010000026.1"/>
</dbReference>
<comment type="caution">
    <text evidence="2">The sequence shown here is derived from an EMBL/GenBank/DDBJ whole genome shotgun (WGS) entry which is preliminary data.</text>
</comment>
<dbReference type="Gene3D" id="2.60.200.20">
    <property type="match status" value="1"/>
</dbReference>
<sequence>MFSTTHPDGDVRPRFEYYPLDSTKLQTVEINEFPFVVGRSAAASFQINSTSVSREHAEVVRTPTGFCVRDLGSTNGTTVNGCPVRETPIVDGDSVSFADVEMTFVCTSMNRLQRTLTKPLPRKKPAAELPGASPELAATRSLSEALLLQAIPLEWQRLTDTDSGEVLMNTARVMPPLDDQIGQADAKVPTRVAARLELLAWHLAAEQMDDRADSEALLLCVTQQESLDERLLDAVDEVAGVLRTTRPLGVVVNWEWATAAPDALRHLSRLQRQGYRVVYNEFAGGGGGIESMETAVPEYLVLSSAMVHDVVNQPRRMQRLEIVRAACAAQRIKVALPANIAAADQQACCNLGIHFAQQCNPSAANDPLLAVAPA</sequence>